<accession>A0A917GPI5</accession>
<dbReference type="AlphaFoldDB" id="A0A917GPI5"/>
<gene>
    <name evidence="3" type="ORF">GCM10010976_24620</name>
</gene>
<dbReference type="EMBL" id="BMFQ01000003">
    <property type="protein sequence ID" value="GGG52601.1"/>
    <property type="molecule type" value="Genomic_DNA"/>
</dbReference>
<dbReference type="PANTHER" id="PTHR46652:SF3">
    <property type="entry name" value="LEUCINE-RICH REPEAT-CONTAINING PROTEIN 9"/>
    <property type="match status" value="1"/>
</dbReference>
<reference evidence="3" key="2">
    <citation type="submission" date="2020-09" db="EMBL/GenBank/DDBJ databases">
        <authorList>
            <person name="Sun Q."/>
            <person name="Zhou Y."/>
        </authorList>
    </citation>
    <scope>NUCLEOTIDE SEQUENCE</scope>
    <source>
        <strain evidence="3">CGMCC 1.12751</strain>
    </source>
</reference>
<name>A0A917GPI5_9FLAO</name>
<evidence type="ECO:0000256" key="2">
    <source>
        <dbReference type="ARBA" id="ARBA00022737"/>
    </source>
</evidence>
<comment type="caution">
    <text evidence="3">The sequence shown here is derived from an EMBL/GenBank/DDBJ whole genome shotgun (WGS) entry which is preliminary data.</text>
</comment>
<evidence type="ECO:0000313" key="3">
    <source>
        <dbReference type="EMBL" id="GGG52601.1"/>
    </source>
</evidence>
<protein>
    <recommendedName>
        <fullName evidence="5">Leucine-rich repeat domain-containing protein</fullName>
    </recommendedName>
</protein>
<evidence type="ECO:0008006" key="5">
    <source>
        <dbReference type="Google" id="ProtNLM"/>
    </source>
</evidence>
<keyword evidence="2" id="KW-0677">Repeat</keyword>
<dbReference type="PROSITE" id="PS51450">
    <property type="entry name" value="LRR"/>
    <property type="match status" value="1"/>
</dbReference>
<reference evidence="3" key="1">
    <citation type="journal article" date="2014" name="Int. J. Syst. Evol. Microbiol.">
        <title>Complete genome sequence of Corynebacterium casei LMG S-19264T (=DSM 44701T), isolated from a smear-ripened cheese.</title>
        <authorList>
            <consortium name="US DOE Joint Genome Institute (JGI-PGF)"/>
            <person name="Walter F."/>
            <person name="Albersmeier A."/>
            <person name="Kalinowski J."/>
            <person name="Ruckert C."/>
        </authorList>
    </citation>
    <scope>NUCLEOTIDE SEQUENCE</scope>
    <source>
        <strain evidence="3">CGMCC 1.12751</strain>
    </source>
</reference>
<dbReference type="RefSeq" id="WP_188465315.1">
    <property type="nucleotide sequence ID" value="NZ_BMFQ01000003.1"/>
</dbReference>
<keyword evidence="4" id="KW-1185">Reference proteome</keyword>
<dbReference type="SUPFAM" id="SSF52058">
    <property type="entry name" value="L domain-like"/>
    <property type="match status" value="1"/>
</dbReference>
<dbReference type="Gene3D" id="3.80.10.10">
    <property type="entry name" value="Ribonuclease Inhibitor"/>
    <property type="match status" value="1"/>
</dbReference>
<dbReference type="PANTHER" id="PTHR46652">
    <property type="entry name" value="LEUCINE-RICH REPEAT AND IQ DOMAIN-CONTAINING PROTEIN 1-RELATED"/>
    <property type="match status" value="1"/>
</dbReference>
<dbReference type="InterPro" id="IPR025875">
    <property type="entry name" value="Leu-rich_rpt_4"/>
</dbReference>
<evidence type="ECO:0000313" key="4">
    <source>
        <dbReference type="Proteomes" id="UP000625976"/>
    </source>
</evidence>
<organism evidence="3 4">
    <name type="scientific">Bizionia arctica</name>
    <dbReference type="NCBI Taxonomy" id="1495645"/>
    <lineage>
        <taxon>Bacteria</taxon>
        <taxon>Pseudomonadati</taxon>
        <taxon>Bacteroidota</taxon>
        <taxon>Flavobacteriia</taxon>
        <taxon>Flavobacteriales</taxon>
        <taxon>Flavobacteriaceae</taxon>
        <taxon>Bizionia</taxon>
    </lineage>
</organism>
<dbReference type="InterPro" id="IPR032675">
    <property type="entry name" value="LRR_dom_sf"/>
</dbReference>
<sequence length="403" mass="45856">MDKQPVMFSGRGSRLEEDLLSLTLDVTHVSLDEFFEPNIDFLKDCVDIEEIKIYAQSKSHHKPYHDDFTLDISVISNFPKLKSLTITRCPVLDTTPLEQTTQLEEIFFAGVNIENLDFLNGYSDLVYLSIYNSHVNNIDVLAKCKNLESITVAESKITSIESLSNLTELRILDLSKNQISDFSPIYGLTKMERLDIKGNISTLYHEIPYVAQLESKDFVIRNFTDEQLDHWKQIFRGWAVEGKLLDAVDIIAKRLVEITEKENEFIFAFESDDMDDQLLNVSFSKETLDNPKEINEKIPDSASQVSKITTEIFIYFDDYPEALKFDLKEVKAKDNLLTFASIGTHGHKVSWDTNSPVGDNDFSIVRKGQMNMEAVEANTLGQVIIGVLFMNISSDAYVEGLLD</sequence>
<dbReference type="Pfam" id="PF12799">
    <property type="entry name" value="LRR_4"/>
    <property type="match status" value="1"/>
</dbReference>
<dbReference type="InterPro" id="IPR001611">
    <property type="entry name" value="Leu-rich_rpt"/>
</dbReference>
<dbReference type="InterPro" id="IPR050836">
    <property type="entry name" value="SDS22/Internalin_LRR"/>
</dbReference>
<evidence type="ECO:0000256" key="1">
    <source>
        <dbReference type="ARBA" id="ARBA00022614"/>
    </source>
</evidence>
<dbReference type="Proteomes" id="UP000625976">
    <property type="component" value="Unassembled WGS sequence"/>
</dbReference>
<keyword evidence="1" id="KW-0433">Leucine-rich repeat</keyword>
<proteinExistence type="predicted"/>